<protein>
    <submittedName>
        <fullName evidence="1">Uncharacterized protein</fullName>
    </submittedName>
</protein>
<sequence>MVTVNNDPRCATNEAQSFGSFAIALQDDEAAVLNLPVDYGHVFVAESSTSNHGMAWIRGSSAVKYFGGANFDVLTNTVLSGITGADGKLTISSNGSKCYIENRTGAAINISMTFLGMATNRI</sequence>
<evidence type="ECO:0000313" key="1">
    <source>
        <dbReference type="EMBL" id="QDK20824.1"/>
    </source>
</evidence>
<evidence type="ECO:0000313" key="2">
    <source>
        <dbReference type="Proteomes" id="UP000317812"/>
    </source>
</evidence>
<dbReference type="Proteomes" id="UP000317812">
    <property type="component" value="Chromosome"/>
</dbReference>
<name>A0AAP9DDF0_9ENTR</name>
<dbReference type="RefSeq" id="WP_142489692.1">
    <property type="nucleotide sequence ID" value="NZ_CP035382.1"/>
</dbReference>
<dbReference type="EMBL" id="CP035382">
    <property type="protein sequence ID" value="QDK20824.1"/>
    <property type="molecule type" value="Genomic_DNA"/>
</dbReference>
<reference evidence="1 2" key="1">
    <citation type="submission" date="2019-01" db="EMBL/GenBank/DDBJ databases">
        <title>Florfenicol resistance in Enterobacteriaceae and whole-genome sequence analysis of florfenicol-resistant Leclercia adecarboxylata strain R25.</title>
        <authorList>
            <person name="Bao Q."/>
            <person name="Ying Y."/>
        </authorList>
    </citation>
    <scope>NUCLEOTIDE SEQUENCE [LARGE SCALE GENOMIC DNA]</scope>
    <source>
        <strain evidence="1 2">R25</strain>
    </source>
</reference>
<proteinExistence type="predicted"/>
<gene>
    <name evidence="1" type="ORF">ES815_21925</name>
</gene>
<dbReference type="AlphaFoldDB" id="A0AAP9DDF0"/>
<organism evidence="1 2">
    <name type="scientific">Leclercia adecarboxylata</name>
    <dbReference type="NCBI Taxonomy" id="83655"/>
    <lineage>
        <taxon>Bacteria</taxon>
        <taxon>Pseudomonadati</taxon>
        <taxon>Pseudomonadota</taxon>
        <taxon>Gammaproteobacteria</taxon>
        <taxon>Enterobacterales</taxon>
        <taxon>Enterobacteriaceae</taxon>
        <taxon>Leclercia</taxon>
    </lineage>
</organism>
<accession>A0AAP9DDF0</accession>